<evidence type="ECO:0000313" key="1">
    <source>
        <dbReference type="EMBL" id="MPQ83835.1"/>
    </source>
</evidence>
<dbReference type="RefSeq" id="WP_152749032.1">
    <property type="nucleotide sequence ID" value="NZ_VUBA01000043.1"/>
</dbReference>
<comment type="caution">
    <text evidence="1">The sequence shown here is derived from an EMBL/GenBank/DDBJ whole genome shotgun (WGS) entry which is preliminary data.</text>
</comment>
<sequence>MTLALRNSEIFSFNSLFSTDREEYTYSETNKARSLFDGAWDTCLGLIRDSSLAEPHFCWESIGSAVLAPSDYQFASLLDSDSDLVIIEDDEVILRNFCLKAYDAIEEYRTLEDGWDGDDALAPSQLCLDDAYTFLRLVSSTLDNCAEAIPMLDPEGIPSLAFDNGTSYLAIAFYGSNGVVTYRIDRTTNVSSAGEFSLDDAVHLSELISDIKAL</sequence>
<dbReference type="EMBL" id="VUBA01000043">
    <property type="protein sequence ID" value="MPQ83835.1"/>
    <property type="molecule type" value="Genomic_DNA"/>
</dbReference>
<evidence type="ECO:0000313" key="2">
    <source>
        <dbReference type="Proteomes" id="UP000325438"/>
    </source>
</evidence>
<accession>A0A5N7JR86</accession>
<protein>
    <submittedName>
        <fullName evidence="1">Uncharacterized protein</fullName>
    </submittedName>
</protein>
<gene>
    <name evidence="1" type="ORF">F0170_07460</name>
</gene>
<dbReference type="AlphaFoldDB" id="A0A5N7JR86"/>
<reference evidence="1 2" key="1">
    <citation type="submission" date="2019-09" db="EMBL/GenBank/DDBJ databases">
        <title>The draft genomes of Allium pathogen Pseudomonas sp.</title>
        <authorList>
            <person name="Fujikawa T."/>
            <person name="Sawada H."/>
        </authorList>
    </citation>
    <scope>NUCLEOTIDE SEQUENCE [LARGE SCALE GENOMIC DNA]</scope>
    <source>
        <strain evidence="1 2">MAFF 730085</strain>
    </source>
</reference>
<organism evidence="1 2">
    <name type="scientific">Pseudomonas kitaguniensis</name>
    <dbReference type="NCBI Taxonomy" id="2607908"/>
    <lineage>
        <taxon>Bacteria</taxon>
        <taxon>Pseudomonadati</taxon>
        <taxon>Pseudomonadota</taxon>
        <taxon>Gammaproteobacteria</taxon>
        <taxon>Pseudomonadales</taxon>
        <taxon>Pseudomonadaceae</taxon>
        <taxon>Pseudomonas</taxon>
    </lineage>
</organism>
<proteinExistence type="predicted"/>
<name>A0A5N7JR86_9PSED</name>
<dbReference type="Proteomes" id="UP000325438">
    <property type="component" value="Unassembled WGS sequence"/>
</dbReference>